<dbReference type="SUPFAM" id="SSF55103">
    <property type="entry name" value="FAD-linked oxidases, C-terminal domain"/>
    <property type="match status" value="1"/>
</dbReference>
<evidence type="ECO:0000256" key="3">
    <source>
        <dbReference type="ARBA" id="ARBA00022723"/>
    </source>
</evidence>
<keyword evidence="4" id="KW-0274">FAD</keyword>
<dbReference type="InterPro" id="IPR016171">
    <property type="entry name" value="Vanillyl_alc_oxidase_C-sub2"/>
</dbReference>
<dbReference type="GO" id="GO:0046872">
    <property type="term" value="F:metal ion binding"/>
    <property type="evidence" value="ECO:0007669"/>
    <property type="project" value="UniProtKB-KW"/>
</dbReference>
<evidence type="ECO:0000259" key="10">
    <source>
        <dbReference type="PROSITE" id="PS51387"/>
    </source>
</evidence>
<organism evidence="11 12">
    <name type="scientific">Schaalia turicensis</name>
    <dbReference type="NCBI Taxonomy" id="131111"/>
    <lineage>
        <taxon>Bacteria</taxon>
        <taxon>Bacillati</taxon>
        <taxon>Actinomycetota</taxon>
        <taxon>Actinomycetes</taxon>
        <taxon>Actinomycetales</taxon>
        <taxon>Actinomycetaceae</taxon>
        <taxon>Schaalia</taxon>
    </lineage>
</organism>
<dbReference type="InterPro" id="IPR017900">
    <property type="entry name" value="4Fe4S_Fe_S_CS"/>
</dbReference>
<keyword evidence="2" id="KW-0285">Flavoprotein</keyword>
<dbReference type="InterPro" id="IPR016169">
    <property type="entry name" value="FAD-bd_PCMH_sub2"/>
</dbReference>
<evidence type="ECO:0000313" key="12">
    <source>
        <dbReference type="Proteomes" id="UP000234545"/>
    </source>
</evidence>
<evidence type="ECO:0000256" key="6">
    <source>
        <dbReference type="ARBA" id="ARBA00023004"/>
    </source>
</evidence>
<evidence type="ECO:0000256" key="8">
    <source>
        <dbReference type="SAM" id="MobiDB-lite"/>
    </source>
</evidence>
<dbReference type="SUPFAM" id="SSF56176">
    <property type="entry name" value="FAD-binding/transporter-associated domain-like"/>
    <property type="match status" value="1"/>
</dbReference>
<dbReference type="PROSITE" id="PS00198">
    <property type="entry name" value="4FE4S_FER_1"/>
    <property type="match status" value="1"/>
</dbReference>
<dbReference type="EMBL" id="PKKJ01000006">
    <property type="protein sequence ID" value="PKY66135.1"/>
    <property type="molecule type" value="Genomic_DNA"/>
</dbReference>
<protein>
    <submittedName>
        <fullName evidence="11">FAD-binding oxidoreductase</fullName>
    </submittedName>
</protein>
<dbReference type="OrthoDB" id="9770306at2"/>
<dbReference type="GO" id="GO:0004458">
    <property type="term" value="F:D-lactate dehydrogenase (cytochrome) activity"/>
    <property type="evidence" value="ECO:0007669"/>
    <property type="project" value="TreeGrafter"/>
</dbReference>
<dbReference type="Pfam" id="PF02913">
    <property type="entry name" value="FAD-oxidase_C"/>
    <property type="match status" value="1"/>
</dbReference>
<sequence>MANTQIRALVPKSMRQSCENASSCEDSPMSVTWDTATTTGHSSTPIDPAPKNGTATRQAAVSQIDPEFLRVLTEAVDGDVDTSTGSRARFSTDAGLYRIPPLAIVFPKSIEDVEAALGVARTFGVPVTTRGGGTSCSGNAVGPGLIIEFTRYLNRVVGIDPEAKTAVVEPGCVQATLQAAAAPFGLRFGPDPSSQNRATIAGMVGNNACGPHATAWGRTADNIVSLECIDGLGRRFTATTEHAPDIPEVPGLTELVDANLALIRTELGTFGRQVSGYSLEHATPEGHRNLAAMLVGTEGTLVTILSVTVRLVDLPTSPVLVVLGYQNMIDVADDVPALLEHHPLAVEGMDKRLVDVVRQHRGPGTVPDLPPGEAWMMCEVGGSSPEDSLERAHALAASATTDSVAIYPPGDDAGRLWRIRADGAGLGGRTPFDPASGRGNEQGWPGFEDAAVPPANLGAYLRDFTALMNEFDIDGLLYGHFGDGCVHVRLDYPLDTDEGVAHTRRFLERAATVCAKHGGSVSGEHGDGRARTELLRFMYSPAMLDLFAQVKALFDPHNMMNPGVLTAPMSPTTATERRRALGDAYSLKPAAVAGSASHVDPQPGVDLVDHFLRRPAARSMPADGGFAFCEDHGDFTNAIHRCTGVGKCRAGISGTFMCPSWKATKDEKDVTRGRARTLQDAANGQLIRAIDSPEVLDALDLCLACKACSSDCPAGVDMAKYRSETLFRRYRGKARPLSHYTLGWLPRWTRLTASIPGLAKVGNAVLGVDVLRRLAFGLIGLDSRRPMSPLQSGTFSRWARKRGTTSMVSSAFSPIDEATSTSGDQLSPSGGRPTSSMNETGKSATPVSPTDPTGRRYVVVWADSFSQTLDDTGARALTELLEANGFAVIVAPDVCCGLTWITTGQLKGAKKHLATLLDTLAPFAANGIPIVGVEPSCTAVLRDDLLDLLADDPRSTMVSKNTVTLAELLATVPDEQLNLPDLSGVEVVAQPHCHHYSVMGWDADRALLDRLGATVTQLSGCCGLAGNFGMEKGHYEVSVAVAEQSLLPALSEHPDAVYLADGFSCRTQAGQLAERGGVHLATLLARGPKAD</sequence>
<dbReference type="Pfam" id="PF01565">
    <property type="entry name" value="FAD_binding_4"/>
    <property type="match status" value="1"/>
</dbReference>
<dbReference type="Gene3D" id="3.30.70.2740">
    <property type="match status" value="1"/>
</dbReference>
<gene>
    <name evidence="11" type="ORF">CYJ25_06050</name>
</gene>
<evidence type="ECO:0000256" key="2">
    <source>
        <dbReference type="ARBA" id="ARBA00022630"/>
    </source>
</evidence>
<feature type="compositionally biased region" description="Polar residues" evidence="8">
    <location>
        <begin position="19"/>
        <end position="45"/>
    </location>
</feature>
<dbReference type="Gene3D" id="1.10.45.10">
    <property type="entry name" value="Vanillyl-alcohol Oxidase, Chain A, domain 4"/>
    <property type="match status" value="1"/>
</dbReference>
<dbReference type="PROSITE" id="PS51379">
    <property type="entry name" value="4FE4S_FER_2"/>
    <property type="match status" value="1"/>
</dbReference>
<evidence type="ECO:0000256" key="7">
    <source>
        <dbReference type="ARBA" id="ARBA00023014"/>
    </source>
</evidence>
<dbReference type="GO" id="GO:0051536">
    <property type="term" value="F:iron-sulfur cluster binding"/>
    <property type="evidence" value="ECO:0007669"/>
    <property type="project" value="UniProtKB-KW"/>
</dbReference>
<dbReference type="Pfam" id="PF13183">
    <property type="entry name" value="Fer4_8"/>
    <property type="match status" value="1"/>
</dbReference>
<name>A0A2I1I4S5_9ACTO</name>
<evidence type="ECO:0000259" key="9">
    <source>
        <dbReference type="PROSITE" id="PS51379"/>
    </source>
</evidence>
<feature type="region of interest" description="Disordered" evidence="8">
    <location>
        <begin position="811"/>
        <end position="851"/>
    </location>
</feature>
<comment type="caution">
    <text evidence="11">The sequence shown here is derived from an EMBL/GenBank/DDBJ whole genome shotgun (WGS) entry which is preliminary data.</text>
</comment>
<dbReference type="GO" id="GO:0071949">
    <property type="term" value="F:FAD binding"/>
    <property type="evidence" value="ECO:0007669"/>
    <property type="project" value="InterPro"/>
</dbReference>
<feature type="domain" description="4Fe-4S ferredoxin-type" evidence="9">
    <location>
        <begin position="691"/>
        <end position="722"/>
    </location>
</feature>
<dbReference type="PANTHER" id="PTHR11748">
    <property type="entry name" value="D-LACTATE DEHYDROGENASE"/>
    <property type="match status" value="1"/>
</dbReference>
<keyword evidence="3" id="KW-0479">Metal-binding</keyword>
<proteinExistence type="predicted"/>
<dbReference type="GO" id="GO:1903457">
    <property type="term" value="P:lactate catabolic process"/>
    <property type="evidence" value="ECO:0007669"/>
    <property type="project" value="TreeGrafter"/>
</dbReference>
<dbReference type="Proteomes" id="UP000234545">
    <property type="component" value="Unassembled WGS sequence"/>
</dbReference>
<keyword evidence="5" id="KW-0560">Oxidoreductase</keyword>
<dbReference type="PANTHER" id="PTHR11748:SF119">
    <property type="entry name" value="D-2-HYDROXYGLUTARATE DEHYDROGENASE"/>
    <property type="match status" value="1"/>
</dbReference>
<accession>A0A2I1I4S5</accession>
<dbReference type="SUPFAM" id="SSF46548">
    <property type="entry name" value="alpha-helical ferredoxin"/>
    <property type="match status" value="1"/>
</dbReference>
<feature type="domain" description="FAD-binding PCMH-type" evidence="10">
    <location>
        <begin position="97"/>
        <end position="314"/>
    </location>
</feature>
<evidence type="ECO:0000256" key="1">
    <source>
        <dbReference type="ARBA" id="ARBA00001974"/>
    </source>
</evidence>
<evidence type="ECO:0000256" key="4">
    <source>
        <dbReference type="ARBA" id="ARBA00022827"/>
    </source>
</evidence>
<dbReference type="InterPro" id="IPR036318">
    <property type="entry name" value="FAD-bd_PCMH-like_sf"/>
</dbReference>
<feature type="region of interest" description="Disordered" evidence="8">
    <location>
        <begin position="19"/>
        <end position="55"/>
    </location>
</feature>
<dbReference type="InterPro" id="IPR016166">
    <property type="entry name" value="FAD-bd_PCMH"/>
</dbReference>
<dbReference type="PROSITE" id="PS51387">
    <property type="entry name" value="FAD_PCMH"/>
    <property type="match status" value="1"/>
</dbReference>
<dbReference type="InterPro" id="IPR006094">
    <property type="entry name" value="Oxid_FAD_bind_N"/>
</dbReference>
<comment type="cofactor">
    <cofactor evidence="1">
        <name>FAD</name>
        <dbReference type="ChEBI" id="CHEBI:57692"/>
    </cofactor>
</comment>
<evidence type="ECO:0000313" key="11">
    <source>
        <dbReference type="EMBL" id="PKY66135.1"/>
    </source>
</evidence>
<keyword evidence="7" id="KW-0411">Iron-sulfur</keyword>
<dbReference type="InterPro" id="IPR016164">
    <property type="entry name" value="FAD-linked_Oxase-like_C"/>
</dbReference>
<evidence type="ECO:0000256" key="5">
    <source>
        <dbReference type="ARBA" id="ARBA00023002"/>
    </source>
</evidence>
<dbReference type="InterPro" id="IPR004113">
    <property type="entry name" value="FAD-bd_oxidored_4_C"/>
</dbReference>
<reference evidence="11 12" key="1">
    <citation type="submission" date="2017-12" db="EMBL/GenBank/DDBJ databases">
        <title>Phylogenetic diversity of female urinary microbiome.</title>
        <authorList>
            <person name="Thomas-White K."/>
            <person name="Wolfe A.J."/>
        </authorList>
    </citation>
    <scope>NUCLEOTIDE SEQUENCE [LARGE SCALE GENOMIC DNA]</scope>
    <source>
        <strain evidence="11 12">UMB0250</strain>
    </source>
</reference>
<dbReference type="Gene3D" id="3.30.465.10">
    <property type="match status" value="1"/>
</dbReference>
<dbReference type="GO" id="GO:0008720">
    <property type="term" value="F:D-lactate dehydrogenase (NAD+) activity"/>
    <property type="evidence" value="ECO:0007669"/>
    <property type="project" value="TreeGrafter"/>
</dbReference>
<keyword evidence="6" id="KW-0408">Iron</keyword>
<dbReference type="AlphaFoldDB" id="A0A2I1I4S5"/>
<dbReference type="InterPro" id="IPR017896">
    <property type="entry name" value="4Fe4S_Fe-S-bd"/>
</dbReference>